<dbReference type="CDD" id="cd00685">
    <property type="entry name" value="Trans_IPPS_HT"/>
    <property type="match status" value="1"/>
</dbReference>
<proteinExistence type="inferred from homology"/>
<dbReference type="EMBL" id="NCKU01006232">
    <property type="protein sequence ID" value="RWS03713.1"/>
    <property type="molecule type" value="Genomic_DNA"/>
</dbReference>
<dbReference type="Gene3D" id="1.10.600.10">
    <property type="entry name" value="Farnesyl Diphosphate Synthase"/>
    <property type="match status" value="1"/>
</dbReference>
<name>A0A3S3Q5B8_9ACAR</name>
<evidence type="ECO:0000256" key="1">
    <source>
        <dbReference type="ARBA" id="ARBA00001946"/>
    </source>
</evidence>
<evidence type="ECO:0000256" key="2">
    <source>
        <dbReference type="ARBA" id="ARBA00022679"/>
    </source>
</evidence>
<dbReference type="GO" id="GO:0004161">
    <property type="term" value="F:dimethylallyltranstransferase activity"/>
    <property type="evidence" value="ECO:0007669"/>
    <property type="project" value="TreeGrafter"/>
</dbReference>
<reference evidence="9" key="2">
    <citation type="submission" date="2018-11" db="EMBL/GenBank/DDBJ databases">
        <title>Trombidioid mite genomics.</title>
        <authorList>
            <person name="Dong X."/>
        </authorList>
    </citation>
    <scope>NUCLEOTIDE SEQUENCE</scope>
    <source>
        <strain evidence="9">UoL-WK</strain>
    </source>
</reference>
<dbReference type="PANTHER" id="PTHR11525:SF0">
    <property type="entry name" value="FARNESYL PYROPHOSPHATE SYNTHASE"/>
    <property type="match status" value="1"/>
</dbReference>
<dbReference type="EMBL" id="NCKU01006062">
    <property type="protein sequence ID" value="RWS03874.1"/>
    <property type="molecule type" value="Genomic_DNA"/>
</dbReference>
<accession>A0A3S3Q5B8</accession>
<evidence type="ECO:0000313" key="10">
    <source>
        <dbReference type="EMBL" id="RWS03874.1"/>
    </source>
</evidence>
<gene>
    <name evidence="9" type="ORF">B4U79_08237</name>
    <name evidence="8" type="ORF">B4U79_11982</name>
    <name evidence="10" type="ORF">B4U79_14246</name>
</gene>
<comment type="cofactor">
    <cofactor evidence="1">
        <name>Mg(2+)</name>
        <dbReference type="ChEBI" id="CHEBI:18420"/>
    </cofactor>
</comment>
<evidence type="ECO:0000256" key="5">
    <source>
        <dbReference type="ARBA" id="ARBA00033740"/>
    </source>
</evidence>
<dbReference type="InterPro" id="IPR033749">
    <property type="entry name" value="Polyprenyl_synt_CS"/>
</dbReference>
<keyword evidence="11" id="KW-1185">Reference proteome</keyword>
<dbReference type="SFLD" id="SFLDG01017">
    <property type="entry name" value="Polyprenyl_Transferase_Like"/>
    <property type="match status" value="1"/>
</dbReference>
<dbReference type="SUPFAM" id="SSF48576">
    <property type="entry name" value="Terpenoid synthases"/>
    <property type="match status" value="1"/>
</dbReference>
<dbReference type="InterPro" id="IPR000092">
    <property type="entry name" value="Polyprenyl_synt"/>
</dbReference>
<dbReference type="InterPro" id="IPR008949">
    <property type="entry name" value="Isoprenoid_synthase_dom_sf"/>
</dbReference>
<keyword evidence="3" id="KW-0479">Metal-binding</keyword>
<dbReference type="PANTHER" id="PTHR11525">
    <property type="entry name" value="FARNESYL-PYROPHOSPHATE SYNTHETASE"/>
    <property type="match status" value="1"/>
</dbReference>
<evidence type="ECO:0000256" key="4">
    <source>
        <dbReference type="ARBA" id="ARBA00022842"/>
    </source>
</evidence>
<evidence type="ECO:0000256" key="6">
    <source>
        <dbReference type="ARBA" id="ARBA00034546"/>
    </source>
</evidence>
<dbReference type="GO" id="GO:0046872">
    <property type="term" value="F:metal ion binding"/>
    <property type="evidence" value="ECO:0007669"/>
    <property type="project" value="UniProtKB-KW"/>
</dbReference>
<evidence type="ECO:0000313" key="8">
    <source>
        <dbReference type="EMBL" id="RWS02722.1"/>
    </source>
</evidence>
<protein>
    <recommendedName>
        <fullName evidence="6">Farnesyl pyrophosphate synthase</fullName>
    </recommendedName>
</protein>
<evidence type="ECO:0000313" key="11">
    <source>
        <dbReference type="Proteomes" id="UP000285301"/>
    </source>
</evidence>
<dbReference type="GO" id="GO:0042811">
    <property type="term" value="P:pheromone biosynthetic process"/>
    <property type="evidence" value="ECO:0007669"/>
    <property type="project" value="UniProtKB-ARBA"/>
</dbReference>
<reference evidence="9 11" key="1">
    <citation type="journal article" date="2018" name="Gigascience">
        <title>Genomes of trombidid mites reveal novel predicted allergens and laterally-transferred genes associated with secondary metabolism.</title>
        <authorList>
            <person name="Dong X."/>
            <person name="Chaisiri K."/>
            <person name="Xia D."/>
            <person name="Armstrong S.D."/>
            <person name="Fang Y."/>
            <person name="Donnelly M.J."/>
            <person name="Kadowaki T."/>
            <person name="McGarry J.W."/>
            <person name="Darby A.C."/>
            <person name="Makepeace B.L."/>
        </authorList>
    </citation>
    <scope>NUCLEOTIDE SEQUENCE [LARGE SCALE GENOMIC DNA]</scope>
    <source>
        <strain evidence="9">UoL-WK</strain>
    </source>
</reference>
<organism evidence="9 11">
    <name type="scientific">Dinothrombium tinctorium</name>
    <dbReference type="NCBI Taxonomy" id="1965070"/>
    <lineage>
        <taxon>Eukaryota</taxon>
        <taxon>Metazoa</taxon>
        <taxon>Ecdysozoa</taxon>
        <taxon>Arthropoda</taxon>
        <taxon>Chelicerata</taxon>
        <taxon>Arachnida</taxon>
        <taxon>Acari</taxon>
        <taxon>Acariformes</taxon>
        <taxon>Trombidiformes</taxon>
        <taxon>Prostigmata</taxon>
        <taxon>Anystina</taxon>
        <taxon>Parasitengona</taxon>
        <taxon>Trombidioidea</taxon>
        <taxon>Trombidiidae</taxon>
        <taxon>Dinothrombium</taxon>
    </lineage>
</organism>
<keyword evidence="2 7" id="KW-0808">Transferase</keyword>
<dbReference type="InterPro" id="IPR039702">
    <property type="entry name" value="FPS1-like"/>
</dbReference>
<comment type="caution">
    <text evidence="9">The sequence shown here is derived from an EMBL/GenBank/DDBJ whole genome shotgun (WGS) entry which is preliminary data.</text>
</comment>
<keyword evidence="4" id="KW-0460">Magnesium</keyword>
<dbReference type="Pfam" id="PF00348">
    <property type="entry name" value="polyprenyl_synt"/>
    <property type="match status" value="1"/>
</dbReference>
<comment type="similarity">
    <text evidence="7">Belongs to the FPP/GGPP synthase family.</text>
</comment>
<evidence type="ECO:0000256" key="7">
    <source>
        <dbReference type="RuleBase" id="RU004466"/>
    </source>
</evidence>
<dbReference type="Proteomes" id="UP000285301">
    <property type="component" value="Unassembled WGS sequence"/>
</dbReference>
<dbReference type="EMBL" id="NCKU01007323">
    <property type="protein sequence ID" value="RWS02722.1"/>
    <property type="molecule type" value="Genomic_DNA"/>
</dbReference>
<dbReference type="GO" id="GO:0005737">
    <property type="term" value="C:cytoplasm"/>
    <property type="evidence" value="ECO:0007669"/>
    <property type="project" value="TreeGrafter"/>
</dbReference>
<dbReference type="GO" id="GO:0004337">
    <property type="term" value="F:(2E,6E)-farnesyl diphosphate synthase activity"/>
    <property type="evidence" value="ECO:0007669"/>
    <property type="project" value="TreeGrafter"/>
</dbReference>
<sequence length="345" mass="40432">MSELQKFEETFEKLREELTNYVSDELRDAKLWLDQVLQYNISLGKKFRGLAVSQSFCLLASDEELIKENIELSRIVGWCIELLQANALIIDDVMDQSVTRREKPCWYRVPKVGLMAINDGLLLGSFAFEILRKHCSSHPMYYKILDLFMDTLQNTIYGQCLDYLTKPKGSKPDFSLFTTSRHAKIVKWKTSFYTFDLPVRTAMYLAKITDEKVHEKAKAILLRIGHLFQVQDDYLDCYGDCQVTGKIGTDIEDGKCSWLAVEAFKRLNNEQKKIFTENYGINNENSVKAIKDIYNEFDLQNLFKKYEKQEYCEICEMIKEFEKTSKDVDVKVFLNLLDKIYRREK</sequence>
<evidence type="ECO:0000313" key="9">
    <source>
        <dbReference type="EMBL" id="RWS03713.1"/>
    </source>
</evidence>
<dbReference type="AlphaFoldDB" id="A0A3S3Q5B8"/>
<dbReference type="GO" id="GO:0045337">
    <property type="term" value="P:farnesyl diphosphate biosynthetic process"/>
    <property type="evidence" value="ECO:0007669"/>
    <property type="project" value="TreeGrafter"/>
</dbReference>
<dbReference type="STRING" id="1965070.A0A3S3Q5B8"/>
<comment type="pathway">
    <text evidence="5">Pheromone biosynthesis.</text>
</comment>
<evidence type="ECO:0000256" key="3">
    <source>
        <dbReference type="ARBA" id="ARBA00022723"/>
    </source>
</evidence>
<dbReference type="SFLD" id="SFLDS00005">
    <property type="entry name" value="Isoprenoid_Synthase_Type_I"/>
    <property type="match status" value="1"/>
</dbReference>
<dbReference type="OrthoDB" id="10257492at2759"/>
<dbReference type="PROSITE" id="PS00444">
    <property type="entry name" value="POLYPRENYL_SYNTHASE_2"/>
    <property type="match status" value="1"/>
</dbReference>